<dbReference type="AlphaFoldDB" id="A0A0C2WNC8"/>
<evidence type="ECO:0000313" key="2">
    <source>
        <dbReference type="Proteomes" id="UP000054549"/>
    </source>
</evidence>
<reference evidence="1 2" key="1">
    <citation type="submission" date="2014-04" db="EMBL/GenBank/DDBJ databases">
        <title>Evolutionary Origins and Diversification of the Mycorrhizal Mutualists.</title>
        <authorList>
            <consortium name="DOE Joint Genome Institute"/>
            <consortium name="Mycorrhizal Genomics Consortium"/>
            <person name="Kohler A."/>
            <person name="Kuo A."/>
            <person name="Nagy L.G."/>
            <person name="Floudas D."/>
            <person name="Copeland A."/>
            <person name="Barry K.W."/>
            <person name="Cichocki N."/>
            <person name="Veneault-Fourrey C."/>
            <person name="LaButti K."/>
            <person name="Lindquist E.A."/>
            <person name="Lipzen A."/>
            <person name="Lundell T."/>
            <person name="Morin E."/>
            <person name="Murat C."/>
            <person name="Riley R."/>
            <person name="Ohm R."/>
            <person name="Sun H."/>
            <person name="Tunlid A."/>
            <person name="Henrissat B."/>
            <person name="Grigoriev I.V."/>
            <person name="Hibbett D.S."/>
            <person name="Martin F."/>
        </authorList>
    </citation>
    <scope>NUCLEOTIDE SEQUENCE [LARGE SCALE GENOMIC DNA]</scope>
    <source>
        <strain evidence="1 2">Koide BX008</strain>
    </source>
</reference>
<dbReference type="HOGENOM" id="CLU_2468564_0_0_1"/>
<name>A0A0C2WNC8_AMAMK</name>
<gene>
    <name evidence="1" type="ORF">M378DRAFT_171342</name>
</gene>
<evidence type="ECO:0000313" key="1">
    <source>
        <dbReference type="EMBL" id="KIL57758.1"/>
    </source>
</evidence>
<dbReference type="InParanoid" id="A0A0C2WNC8"/>
<protein>
    <submittedName>
        <fullName evidence="1">Uncharacterized protein</fullName>
    </submittedName>
</protein>
<keyword evidence="2" id="KW-1185">Reference proteome</keyword>
<organism evidence="1 2">
    <name type="scientific">Amanita muscaria (strain Koide BX008)</name>
    <dbReference type="NCBI Taxonomy" id="946122"/>
    <lineage>
        <taxon>Eukaryota</taxon>
        <taxon>Fungi</taxon>
        <taxon>Dikarya</taxon>
        <taxon>Basidiomycota</taxon>
        <taxon>Agaricomycotina</taxon>
        <taxon>Agaricomycetes</taxon>
        <taxon>Agaricomycetidae</taxon>
        <taxon>Agaricales</taxon>
        <taxon>Pluteineae</taxon>
        <taxon>Amanitaceae</taxon>
        <taxon>Amanita</taxon>
    </lineage>
</organism>
<dbReference type="Proteomes" id="UP000054549">
    <property type="component" value="Unassembled WGS sequence"/>
</dbReference>
<proteinExistence type="predicted"/>
<sequence>MDSKTRSASASCPLQGTAETLALQAPLPDDDNTVTSFPAMISESLPRELVERILLFLDTEFYADMQAREQRVQRSHSIFHTVAIFSGL</sequence>
<dbReference type="EMBL" id="KN818358">
    <property type="protein sequence ID" value="KIL57758.1"/>
    <property type="molecule type" value="Genomic_DNA"/>
</dbReference>
<accession>A0A0C2WNC8</accession>